<protein>
    <recommendedName>
        <fullName evidence="5 6">Ribonuclease Y</fullName>
        <shortName evidence="5">RNase Y</shortName>
        <ecNumber evidence="5 6">3.1.-.-</ecNumber>
    </recommendedName>
</protein>
<evidence type="ECO:0000256" key="4">
    <source>
        <dbReference type="ARBA" id="ARBA00022884"/>
    </source>
</evidence>
<feature type="domain" description="HD" evidence="8">
    <location>
        <begin position="321"/>
        <end position="414"/>
    </location>
</feature>
<dbReference type="GO" id="GO:0016787">
    <property type="term" value="F:hydrolase activity"/>
    <property type="evidence" value="ECO:0007669"/>
    <property type="project" value="UniProtKB-KW"/>
</dbReference>
<gene>
    <name evidence="5" type="primary">rny</name>
    <name evidence="9" type="ORF">UT11_C0045G0007</name>
</gene>
<evidence type="ECO:0000256" key="3">
    <source>
        <dbReference type="ARBA" id="ARBA00022801"/>
    </source>
</evidence>
<dbReference type="PANTHER" id="PTHR12826:SF15">
    <property type="entry name" value="RIBONUCLEASE Y"/>
    <property type="match status" value="1"/>
</dbReference>
<dbReference type="HAMAP" id="MF_00335">
    <property type="entry name" value="RNase_Y"/>
    <property type="match status" value="1"/>
</dbReference>
<dbReference type="CDD" id="cd22431">
    <property type="entry name" value="KH-I_RNaseY"/>
    <property type="match status" value="1"/>
</dbReference>
<evidence type="ECO:0000256" key="7">
    <source>
        <dbReference type="SAM" id="MobiDB-lite"/>
    </source>
</evidence>
<evidence type="ECO:0000259" key="8">
    <source>
        <dbReference type="PROSITE" id="PS51831"/>
    </source>
</evidence>
<evidence type="ECO:0000313" key="9">
    <source>
        <dbReference type="EMBL" id="KKQ87881.1"/>
    </source>
</evidence>
<organism evidence="9 10">
    <name type="scientific">Berkelbacteria bacterium GW2011_GWA2_38_9</name>
    <dbReference type="NCBI Taxonomy" id="1618334"/>
    <lineage>
        <taxon>Bacteria</taxon>
        <taxon>Candidatus Berkelbacteria</taxon>
    </lineage>
</organism>
<keyword evidence="1 5" id="KW-0540">Nuclease</keyword>
<dbReference type="PROSITE" id="PS51831">
    <property type="entry name" value="HD"/>
    <property type="match status" value="1"/>
</dbReference>
<dbReference type="PANTHER" id="PTHR12826">
    <property type="entry name" value="RIBONUCLEASE Y"/>
    <property type="match status" value="1"/>
</dbReference>
<keyword evidence="3 5" id="KW-0378">Hydrolase</keyword>
<dbReference type="PATRIC" id="fig|1618334.3.peg.628"/>
<evidence type="ECO:0000256" key="1">
    <source>
        <dbReference type="ARBA" id="ARBA00022722"/>
    </source>
</evidence>
<dbReference type="SMART" id="SM00471">
    <property type="entry name" value="HDc"/>
    <property type="match status" value="1"/>
</dbReference>
<dbReference type="InterPro" id="IPR006675">
    <property type="entry name" value="HDIG_dom"/>
</dbReference>
<name>A0A0G0PF18_9BACT</name>
<dbReference type="Gene3D" id="1.10.3210.10">
    <property type="entry name" value="Hypothetical protein af1432"/>
    <property type="match status" value="1"/>
</dbReference>
<dbReference type="NCBIfam" id="TIGR00277">
    <property type="entry name" value="HDIG"/>
    <property type="match status" value="1"/>
</dbReference>
<dbReference type="NCBIfam" id="TIGR03319">
    <property type="entry name" value="RNase_Y"/>
    <property type="match status" value="1"/>
</dbReference>
<keyword evidence="4 5" id="KW-0694">RNA-binding</keyword>
<evidence type="ECO:0000256" key="5">
    <source>
        <dbReference type="HAMAP-Rule" id="MF_00335"/>
    </source>
</evidence>
<comment type="similarity">
    <text evidence="5">Belongs to the RNase Y family.</text>
</comment>
<dbReference type="SUPFAM" id="SSF109604">
    <property type="entry name" value="HD-domain/PDEase-like"/>
    <property type="match status" value="1"/>
</dbReference>
<keyword evidence="2 5" id="KW-0255">Endonuclease</keyword>
<dbReference type="Proteomes" id="UP000033934">
    <property type="component" value="Unassembled WGS sequence"/>
</dbReference>
<feature type="region of interest" description="Disordered" evidence="7">
    <location>
        <begin position="50"/>
        <end position="71"/>
    </location>
</feature>
<dbReference type="AlphaFoldDB" id="A0A0G0PF18"/>
<evidence type="ECO:0000256" key="6">
    <source>
        <dbReference type="NCBIfam" id="TIGR03319"/>
    </source>
</evidence>
<dbReference type="EMBL" id="LBVO01000045">
    <property type="protein sequence ID" value="KKQ87881.1"/>
    <property type="molecule type" value="Genomic_DNA"/>
</dbReference>
<dbReference type="InterPro" id="IPR003607">
    <property type="entry name" value="HD/PDEase_dom"/>
</dbReference>
<dbReference type="SMART" id="SM00322">
    <property type="entry name" value="KH"/>
    <property type="match status" value="1"/>
</dbReference>
<proteinExistence type="inferred from homology"/>
<comment type="function">
    <text evidence="5">Endoribonuclease that initiates mRNA decay.</text>
</comment>
<dbReference type="InterPro" id="IPR004087">
    <property type="entry name" value="KH_dom"/>
</dbReference>
<dbReference type="Pfam" id="PF12072">
    <property type="entry name" value="RNase_Y_N"/>
    <property type="match status" value="1"/>
</dbReference>
<dbReference type="GO" id="GO:0004521">
    <property type="term" value="F:RNA endonuclease activity"/>
    <property type="evidence" value="ECO:0007669"/>
    <property type="project" value="UniProtKB-UniRule"/>
</dbReference>
<sequence length="505" mass="56912">MPTLFIIASLIGGGLLGFVADYSYQNNKRKSEKEKAKKIIQEAEKEKESLLAKAQQEAEKERKELQNNYDQKQKYIQESETKLRDREVTLDKRSAELDQLRQSIENKSNEIEKIKEAIRDLRQKQEDSLERIARMNKEEAEEKLLQLVEKENKETLVKKHVELDHQSDEEIQMIARSKLATVMCRLSSEITGESVIYTVSIPNEEMKGRLIGKEGRNIQAFEKAIGVDLLIDETPDSVVLSCFDPVRREIARVALEKLIQDGRIHPTKIEESIQKAEEEVNIIINKAGEQAAVAAHVPGLPNEILKVLGRLKFRTSYGQNQLEHSIEVANIAGVLASEIGANAVDARKAALLHDIGKSVSEDVPGPHHHISAQIAKRYGLSEEIIHAILAHHDDIEPKTITAWIVRAADSISGSRPGARRGTYEQYVERLRELESIACNVEGVERAFAIQAGREVRVLVMPDVVDDLGIIKLAKQIAKKIEEEMQYPGQIKVNVIRESRAVEYAK</sequence>
<accession>A0A0G0PF18</accession>
<dbReference type="InterPro" id="IPR006674">
    <property type="entry name" value="HD_domain"/>
</dbReference>
<comment type="caution">
    <text evidence="9">The sequence shown here is derived from an EMBL/GenBank/DDBJ whole genome shotgun (WGS) entry which is preliminary data.</text>
</comment>
<dbReference type="InterPro" id="IPR036612">
    <property type="entry name" value="KH_dom_type_1_sf"/>
</dbReference>
<dbReference type="InterPro" id="IPR022711">
    <property type="entry name" value="RNase_Y_N"/>
</dbReference>
<dbReference type="InterPro" id="IPR017705">
    <property type="entry name" value="Ribonuclease_Y"/>
</dbReference>
<dbReference type="Pfam" id="PF01966">
    <property type="entry name" value="HD"/>
    <property type="match status" value="1"/>
</dbReference>
<dbReference type="SUPFAM" id="SSF54791">
    <property type="entry name" value="Eukaryotic type KH-domain (KH-domain type I)"/>
    <property type="match status" value="1"/>
</dbReference>
<reference evidence="9 10" key="1">
    <citation type="journal article" date="2015" name="Nature">
        <title>rRNA introns, odd ribosomes, and small enigmatic genomes across a large radiation of phyla.</title>
        <authorList>
            <person name="Brown C.T."/>
            <person name="Hug L.A."/>
            <person name="Thomas B.C."/>
            <person name="Sharon I."/>
            <person name="Castelle C.J."/>
            <person name="Singh A."/>
            <person name="Wilkins M.J."/>
            <person name="Williams K.H."/>
            <person name="Banfield J.F."/>
        </authorList>
    </citation>
    <scope>NUCLEOTIDE SEQUENCE [LARGE SCALE GENOMIC DNA]</scope>
</reference>
<dbReference type="GO" id="GO:0003723">
    <property type="term" value="F:RNA binding"/>
    <property type="evidence" value="ECO:0007669"/>
    <property type="project" value="UniProtKB-UniRule"/>
</dbReference>
<dbReference type="Pfam" id="PF00013">
    <property type="entry name" value="KH_1"/>
    <property type="match status" value="1"/>
</dbReference>
<dbReference type="CDD" id="cd00077">
    <property type="entry name" value="HDc"/>
    <property type="match status" value="1"/>
</dbReference>
<dbReference type="GO" id="GO:0006402">
    <property type="term" value="P:mRNA catabolic process"/>
    <property type="evidence" value="ECO:0007669"/>
    <property type="project" value="UniProtKB-UniRule"/>
</dbReference>
<evidence type="ECO:0000313" key="10">
    <source>
        <dbReference type="Proteomes" id="UP000033934"/>
    </source>
</evidence>
<dbReference type="GO" id="GO:0005886">
    <property type="term" value="C:plasma membrane"/>
    <property type="evidence" value="ECO:0007669"/>
    <property type="project" value="UniProtKB-UniRule"/>
</dbReference>
<dbReference type="EC" id="3.1.-.-" evidence="5 6"/>
<evidence type="ECO:0000256" key="2">
    <source>
        <dbReference type="ARBA" id="ARBA00022759"/>
    </source>
</evidence>
<dbReference type="InterPro" id="IPR004088">
    <property type="entry name" value="KH_dom_type_1"/>
</dbReference>